<proteinExistence type="predicted"/>
<comment type="caution">
    <text evidence="1">The sequence shown here is derived from an EMBL/GenBank/DDBJ whole genome shotgun (WGS) entry which is preliminary data.</text>
</comment>
<evidence type="ECO:0000313" key="1">
    <source>
        <dbReference type="EMBL" id="GBO15397.1"/>
    </source>
</evidence>
<reference evidence="1 2" key="1">
    <citation type="journal article" date="2019" name="Sci. Rep.">
        <title>Orb-weaving spider Araneus ventricosus genome elucidates the spidroin gene catalogue.</title>
        <authorList>
            <person name="Kono N."/>
            <person name="Nakamura H."/>
            <person name="Ohtoshi R."/>
            <person name="Moran D.A.P."/>
            <person name="Shinohara A."/>
            <person name="Yoshida Y."/>
            <person name="Fujiwara M."/>
            <person name="Mori M."/>
            <person name="Tomita M."/>
            <person name="Arakawa K."/>
        </authorList>
    </citation>
    <scope>NUCLEOTIDE SEQUENCE [LARGE SCALE GENOMIC DNA]</scope>
</reference>
<name>A0A4Y2UVB7_ARAVE</name>
<accession>A0A4Y2UVB7</accession>
<sequence>MQTSSLSRIASSYFCDYCWKSNWIGCVLPKQQQKNCTLMLRMIDTNFNCCDQEGYLFIPGIRNFTDHVKSGS</sequence>
<keyword evidence="2" id="KW-1185">Reference proteome</keyword>
<gene>
    <name evidence="1" type="ORF">AVEN_193903_1</name>
</gene>
<organism evidence="1 2">
    <name type="scientific">Araneus ventricosus</name>
    <name type="common">Orbweaver spider</name>
    <name type="synonym">Epeira ventricosa</name>
    <dbReference type="NCBI Taxonomy" id="182803"/>
    <lineage>
        <taxon>Eukaryota</taxon>
        <taxon>Metazoa</taxon>
        <taxon>Ecdysozoa</taxon>
        <taxon>Arthropoda</taxon>
        <taxon>Chelicerata</taxon>
        <taxon>Arachnida</taxon>
        <taxon>Araneae</taxon>
        <taxon>Araneomorphae</taxon>
        <taxon>Entelegynae</taxon>
        <taxon>Araneoidea</taxon>
        <taxon>Araneidae</taxon>
        <taxon>Araneus</taxon>
    </lineage>
</organism>
<dbReference type="EMBL" id="BGPR01039443">
    <property type="protein sequence ID" value="GBO15397.1"/>
    <property type="molecule type" value="Genomic_DNA"/>
</dbReference>
<dbReference type="AlphaFoldDB" id="A0A4Y2UVB7"/>
<protein>
    <submittedName>
        <fullName evidence="1">Uncharacterized protein</fullName>
    </submittedName>
</protein>
<dbReference type="Proteomes" id="UP000499080">
    <property type="component" value="Unassembled WGS sequence"/>
</dbReference>
<evidence type="ECO:0000313" key="2">
    <source>
        <dbReference type="Proteomes" id="UP000499080"/>
    </source>
</evidence>